<evidence type="ECO:0000313" key="3">
    <source>
        <dbReference type="EMBL" id="CAE0711008.1"/>
    </source>
</evidence>
<protein>
    <recommendedName>
        <fullName evidence="2">A to I editase domain-containing protein</fullName>
    </recommendedName>
</protein>
<evidence type="ECO:0000313" key="5">
    <source>
        <dbReference type="EMBL" id="CAE0711010.1"/>
    </source>
</evidence>
<feature type="region of interest" description="Disordered" evidence="1">
    <location>
        <begin position="289"/>
        <end position="385"/>
    </location>
</feature>
<dbReference type="GO" id="GO:0006382">
    <property type="term" value="P:adenosine to inosine editing"/>
    <property type="evidence" value="ECO:0007669"/>
    <property type="project" value="TreeGrafter"/>
</dbReference>
<dbReference type="InterPro" id="IPR002466">
    <property type="entry name" value="A_deamin"/>
</dbReference>
<feature type="compositionally biased region" description="Polar residues" evidence="1">
    <location>
        <begin position="315"/>
        <end position="333"/>
    </location>
</feature>
<feature type="compositionally biased region" description="Low complexity" evidence="1">
    <location>
        <begin position="361"/>
        <end position="370"/>
    </location>
</feature>
<dbReference type="GO" id="GO:0005737">
    <property type="term" value="C:cytoplasm"/>
    <property type="evidence" value="ECO:0007669"/>
    <property type="project" value="TreeGrafter"/>
</dbReference>
<evidence type="ECO:0000259" key="2">
    <source>
        <dbReference type="PROSITE" id="PS50141"/>
    </source>
</evidence>
<reference evidence="3" key="1">
    <citation type="submission" date="2021-01" db="EMBL/GenBank/DDBJ databases">
        <authorList>
            <person name="Corre E."/>
            <person name="Pelletier E."/>
            <person name="Niang G."/>
            <person name="Scheremetjew M."/>
            <person name="Finn R."/>
            <person name="Kale V."/>
            <person name="Holt S."/>
            <person name="Cochrane G."/>
            <person name="Meng A."/>
            <person name="Brown T."/>
            <person name="Cohen L."/>
        </authorList>
    </citation>
    <scope>NUCLEOTIDE SEQUENCE</scope>
    <source>
        <strain evidence="3">10249 10 AB</strain>
    </source>
</reference>
<evidence type="ECO:0000256" key="1">
    <source>
        <dbReference type="SAM" id="MobiDB-lite"/>
    </source>
</evidence>
<dbReference type="GO" id="GO:0006396">
    <property type="term" value="P:RNA processing"/>
    <property type="evidence" value="ECO:0007669"/>
    <property type="project" value="InterPro"/>
</dbReference>
<feature type="compositionally biased region" description="Low complexity" evidence="1">
    <location>
        <begin position="290"/>
        <end position="306"/>
    </location>
</feature>
<feature type="compositionally biased region" description="Low complexity" evidence="1">
    <location>
        <begin position="33"/>
        <end position="46"/>
    </location>
</feature>
<dbReference type="EMBL" id="HBIX01004722">
    <property type="protein sequence ID" value="CAE0711009.1"/>
    <property type="molecule type" value="Transcribed_RNA"/>
</dbReference>
<proteinExistence type="predicted"/>
<dbReference type="GO" id="GO:0003726">
    <property type="term" value="F:double-stranded RNA adenosine deaminase activity"/>
    <property type="evidence" value="ECO:0007669"/>
    <property type="project" value="TreeGrafter"/>
</dbReference>
<dbReference type="PANTHER" id="PTHR10910:SF62">
    <property type="entry name" value="AT07585P-RELATED"/>
    <property type="match status" value="1"/>
</dbReference>
<dbReference type="AlphaFoldDB" id="A0A6U9WLL4"/>
<dbReference type="Pfam" id="PF02137">
    <property type="entry name" value="A_deamin"/>
    <property type="match status" value="1"/>
</dbReference>
<organism evidence="3">
    <name type="scientific">Pseudo-nitzschia australis</name>
    <dbReference type="NCBI Taxonomy" id="44445"/>
    <lineage>
        <taxon>Eukaryota</taxon>
        <taxon>Sar</taxon>
        <taxon>Stramenopiles</taxon>
        <taxon>Ochrophyta</taxon>
        <taxon>Bacillariophyta</taxon>
        <taxon>Bacillariophyceae</taxon>
        <taxon>Bacillariophycidae</taxon>
        <taxon>Bacillariales</taxon>
        <taxon>Bacillariaceae</taxon>
        <taxon>Pseudo-nitzschia</taxon>
    </lineage>
</organism>
<dbReference type="GO" id="GO:0008251">
    <property type="term" value="F:tRNA-specific adenosine deaminase activity"/>
    <property type="evidence" value="ECO:0007669"/>
    <property type="project" value="TreeGrafter"/>
</dbReference>
<sequence length="696" mass="77650">MNDSGSVRETSPSSRNSITQDIDPTGSPPPLLLPQSTSNHTAAANTNKKKPAIRHAEKRRTSTCRFADRVAQLSVDHYKKTIPLDKRPSQTCIATIVAHCTLYKCNDGVGDAENVNDNDVDHDGNNTRGAGMLWVLSMGVGTKFLSESILRREIENECIDGYGSRVRDMHAEVLARRAFRRQLTLEIQEDLRFPEEQERRRKRKSNRILVRSLDKDSRIRYKLRSDITLHMYTSSTPCGNATLKRFCKMYKEKFRDDLGPDEWPDSAHEPPPGHSIKLGEFSLLVKKDSSNNNQQTISNTTNSSENNRNKPSVRLDTTSLQTLTAPQSSSNIDTDTDYGTKIKRTRFEEDQPSGPHTNTTSQAQPSQQQKSSKRRAKPWPATLSDDWVPPGTTIVGFRNKGSIHTCSDKICRWNYLGIQGSLLAGLMKEPLYMSTLTVGRKLSGPVCRRAICCRLDTRCRLPKLAMPLNQDAGTHNNTMDDSHNNVNSVEYRVNHPAVMGTSVYLDGGVVDTSNVKEKGQDVRFHSSFVWAWCAGSSKHSDIMKTNSKTYYDGILECIESSTGLLANLSDEQQAKHDIDKGLYGTVAPQVSTKELTSAFLKVYREAATNINNSCDASGQSGSASSNDSNIDGKLTLEGSNLGSWANDINALSALRKVKKTCSPIHEEIKDRLFAEHRVLSQWRRRGYEDICIEVTD</sequence>
<feature type="region of interest" description="Disordered" evidence="1">
    <location>
        <begin position="1"/>
        <end position="61"/>
    </location>
</feature>
<name>A0A6U9WLL4_9STRA</name>
<gene>
    <name evidence="3" type="ORF">PAUS00366_LOCUS3735</name>
    <name evidence="4" type="ORF">PAUS00366_LOCUS3736</name>
    <name evidence="5" type="ORF">PAUS00366_LOCUS3737</name>
</gene>
<dbReference type="EMBL" id="HBIX01004721">
    <property type="protein sequence ID" value="CAE0711008.1"/>
    <property type="molecule type" value="Transcribed_RNA"/>
</dbReference>
<dbReference type="GO" id="GO:0005730">
    <property type="term" value="C:nucleolus"/>
    <property type="evidence" value="ECO:0007669"/>
    <property type="project" value="TreeGrafter"/>
</dbReference>
<accession>A0A6U9WLL4</accession>
<dbReference type="PANTHER" id="PTHR10910">
    <property type="entry name" value="EUKARYOTE SPECIFIC DSRNA BINDING PROTEIN"/>
    <property type="match status" value="1"/>
</dbReference>
<feature type="compositionally biased region" description="Basic residues" evidence="1">
    <location>
        <begin position="47"/>
        <end position="61"/>
    </location>
</feature>
<feature type="domain" description="A to I editase" evidence="2">
    <location>
        <begin position="137"/>
        <end position="609"/>
    </location>
</feature>
<dbReference type="GO" id="GO:0003725">
    <property type="term" value="F:double-stranded RNA binding"/>
    <property type="evidence" value="ECO:0007669"/>
    <property type="project" value="TreeGrafter"/>
</dbReference>
<dbReference type="EMBL" id="HBIX01004723">
    <property type="protein sequence ID" value="CAE0711010.1"/>
    <property type="molecule type" value="Transcribed_RNA"/>
</dbReference>
<dbReference type="PROSITE" id="PS50141">
    <property type="entry name" value="A_DEAMIN_EDITASE"/>
    <property type="match status" value="1"/>
</dbReference>
<dbReference type="SMART" id="SM00552">
    <property type="entry name" value="ADEAMc"/>
    <property type="match status" value="1"/>
</dbReference>
<evidence type="ECO:0000313" key="4">
    <source>
        <dbReference type="EMBL" id="CAE0711009.1"/>
    </source>
</evidence>
<feature type="compositionally biased region" description="Polar residues" evidence="1">
    <location>
        <begin position="1"/>
        <end position="22"/>
    </location>
</feature>